<proteinExistence type="predicted"/>
<dbReference type="Gene3D" id="3.60.15.10">
    <property type="entry name" value="Ribonuclease Z/Hydroxyacylglutathione hydrolase-like"/>
    <property type="match status" value="1"/>
</dbReference>
<sequence length="350" mass="38478">MKKNFLMIVLLLMFVGCEQPDQEVISDTVGELVVHFIDAGQADATLIQTNEHIILFDAGDWNKTDVIDYLNTLPIDKIDLVIGSHPDADHIGQLPLVLNQYSVDEVWLSGVNSTSGTYERTLDAILEKQLNYHEPRAGESYQLGELEIEVLSPQALSGDANEDSIAIKVIYGETGMILTGDAGLKAEEQMIAFSDNLAVDILHLGHHGSQTSTGEAFLTATKPSYAIISASKNNSYGHPHPDVLTRLQDHNIDIYATYEQGTILFYSDGHTFLSNSNANDLLSSIEDQSCINLNEAKKEELTEIIHIGIQRAEQIILLRPLGSIEALLNIDGIGQGRLDEIIIENKACVR</sequence>
<keyword evidence="2" id="KW-0378">Hydrolase</keyword>
<evidence type="ECO:0000259" key="1">
    <source>
        <dbReference type="SMART" id="SM00849"/>
    </source>
</evidence>
<gene>
    <name evidence="2" type="ORF">SAMN04488134_101642</name>
</gene>
<dbReference type="PANTHER" id="PTHR30619:SF7">
    <property type="entry name" value="BETA-LACTAMASE DOMAIN PROTEIN"/>
    <property type="match status" value="1"/>
</dbReference>
<dbReference type="InterPro" id="IPR052159">
    <property type="entry name" value="Competence_DNA_uptake"/>
</dbReference>
<dbReference type="CDD" id="cd07731">
    <property type="entry name" value="ComA-like_MBL-fold"/>
    <property type="match status" value="1"/>
</dbReference>
<evidence type="ECO:0000313" key="2">
    <source>
        <dbReference type="EMBL" id="SEN68880.1"/>
    </source>
</evidence>
<dbReference type="PANTHER" id="PTHR30619">
    <property type="entry name" value="DNA INTERNALIZATION/COMPETENCE PROTEIN COMEC/REC2"/>
    <property type="match status" value="1"/>
</dbReference>
<keyword evidence="3" id="KW-1185">Reference proteome</keyword>
<dbReference type="Pfam" id="PF00753">
    <property type="entry name" value="Lactamase_B"/>
    <property type="match status" value="1"/>
</dbReference>
<dbReference type="InterPro" id="IPR001279">
    <property type="entry name" value="Metallo-B-lactamas"/>
</dbReference>
<dbReference type="STRING" id="872970.SAMN04488134_101642"/>
<accession>A0A1H8IJ33</accession>
<dbReference type="SUPFAM" id="SSF81585">
    <property type="entry name" value="PsbU/PolX domain-like"/>
    <property type="match status" value="1"/>
</dbReference>
<dbReference type="GO" id="GO:0016787">
    <property type="term" value="F:hydrolase activity"/>
    <property type="evidence" value="ECO:0007669"/>
    <property type="project" value="UniProtKB-KW"/>
</dbReference>
<feature type="domain" description="Metallo-beta-lactamase" evidence="1">
    <location>
        <begin position="41"/>
        <end position="232"/>
    </location>
</feature>
<dbReference type="RefSeq" id="WP_091494735.1">
    <property type="nucleotide sequence ID" value="NZ_FODJ01000001.1"/>
</dbReference>
<dbReference type="SUPFAM" id="SSF56281">
    <property type="entry name" value="Metallo-hydrolase/oxidoreductase"/>
    <property type="match status" value="1"/>
</dbReference>
<dbReference type="Gene3D" id="1.10.150.320">
    <property type="entry name" value="Photosystem II 12 kDa extrinsic protein"/>
    <property type="match status" value="1"/>
</dbReference>
<protein>
    <submittedName>
        <fullName evidence="2">Metal-dependent hydrolase, beta-lactamase superfamily II</fullName>
    </submittedName>
</protein>
<dbReference type="Pfam" id="PF12836">
    <property type="entry name" value="HHH_3"/>
    <property type="match status" value="1"/>
</dbReference>
<dbReference type="OrthoDB" id="9761531at2"/>
<reference evidence="2 3" key="1">
    <citation type="submission" date="2016-10" db="EMBL/GenBank/DDBJ databases">
        <authorList>
            <person name="de Groot N.N."/>
        </authorList>
    </citation>
    <scope>NUCLEOTIDE SEQUENCE [LARGE SCALE GENOMIC DNA]</scope>
    <source>
        <strain evidence="2 3">CGMCC 1.10434</strain>
    </source>
</reference>
<dbReference type="AlphaFoldDB" id="A0A1H8IJ33"/>
<evidence type="ECO:0000313" key="3">
    <source>
        <dbReference type="Proteomes" id="UP000199300"/>
    </source>
</evidence>
<organism evidence="2 3">
    <name type="scientific">Amphibacillus marinus</name>
    <dbReference type="NCBI Taxonomy" id="872970"/>
    <lineage>
        <taxon>Bacteria</taxon>
        <taxon>Bacillati</taxon>
        <taxon>Bacillota</taxon>
        <taxon>Bacilli</taxon>
        <taxon>Bacillales</taxon>
        <taxon>Bacillaceae</taxon>
        <taxon>Amphibacillus</taxon>
    </lineage>
</organism>
<dbReference type="EMBL" id="FODJ01000001">
    <property type="protein sequence ID" value="SEN68880.1"/>
    <property type="molecule type" value="Genomic_DNA"/>
</dbReference>
<name>A0A1H8IJ33_9BACI</name>
<dbReference type="Proteomes" id="UP000199300">
    <property type="component" value="Unassembled WGS sequence"/>
</dbReference>
<dbReference type="SMART" id="SM00849">
    <property type="entry name" value="Lactamase_B"/>
    <property type="match status" value="1"/>
</dbReference>
<dbReference type="PROSITE" id="PS51257">
    <property type="entry name" value="PROKAR_LIPOPROTEIN"/>
    <property type="match status" value="1"/>
</dbReference>
<dbReference type="InterPro" id="IPR035681">
    <property type="entry name" value="ComA-like_MBL"/>
</dbReference>
<dbReference type="InterPro" id="IPR036866">
    <property type="entry name" value="RibonucZ/Hydroxyglut_hydro"/>
</dbReference>